<evidence type="ECO:0000256" key="8">
    <source>
        <dbReference type="ARBA" id="ARBA00047899"/>
    </source>
</evidence>
<comment type="catalytic activity">
    <reaction evidence="8">
        <text>L-threonyl-[protein] + ATP = O-phospho-L-threonyl-[protein] + ADP + H(+)</text>
        <dbReference type="Rhea" id="RHEA:46608"/>
        <dbReference type="Rhea" id="RHEA-COMP:11060"/>
        <dbReference type="Rhea" id="RHEA-COMP:11605"/>
        <dbReference type="ChEBI" id="CHEBI:15378"/>
        <dbReference type="ChEBI" id="CHEBI:30013"/>
        <dbReference type="ChEBI" id="CHEBI:30616"/>
        <dbReference type="ChEBI" id="CHEBI:61977"/>
        <dbReference type="ChEBI" id="CHEBI:456216"/>
        <dbReference type="EC" id="2.7.11.1"/>
    </reaction>
</comment>
<keyword evidence="4" id="KW-0732">Signal</keyword>
<keyword evidence="2" id="KW-0723">Serine/threonine-protein kinase</keyword>
<dbReference type="GO" id="GO:0004674">
    <property type="term" value="F:protein serine/threonine kinase activity"/>
    <property type="evidence" value="ECO:0007669"/>
    <property type="project" value="UniProtKB-KW"/>
</dbReference>
<evidence type="ECO:0000256" key="6">
    <source>
        <dbReference type="ARBA" id="ARBA00022777"/>
    </source>
</evidence>
<dbReference type="SUPFAM" id="SSF56112">
    <property type="entry name" value="Protein kinase-like (PK-like)"/>
    <property type="match status" value="1"/>
</dbReference>
<name>A0A6N2KI48_SALVM</name>
<keyword evidence="3" id="KW-0808">Transferase</keyword>
<dbReference type="InterPro" id="IPR008271">
    <property type="entry name" value="Ser/Thr_kinase_AS"/>
</dbReference>
<comment type="catalytic activity">
    <reaction evidence="9">
        <text>L-seryl-[protein] + ATP = O-phospho-L-seryl-[protein] + ADP + H(+)</text>
        <dbReference type="Rhea" id="RHEA:17989"/>
        <dbReference type="Rhea" id="RHEA-COMP:9863"/>
        <dbReference type="Rhea" id="RHEA-COMP:11604"/>
        <dbReference type="ChEBI" id="CHEBI:15378"/>
        <dbReference type="ChEBI" id="CHEBI:29999"/>
        <dbReference type="ChEBI" id="CHEBI:30616"/>
        <dbReference type="ChEBI" id="CHEBI:83421"/>
        <dbReference type="ChEBI" id="CHEBI:456216"/>
        <dbReference type="EC" id="2.7.11.1"/>
    </reaction>
</comment>
<dbReference type="Gene3D" id="1.10.510.10">
    <property type="entry name" value="Transferase(Phosphotransferase) domain 1"/>
    <property type="match status" value="1"/>
</dbReference>
<evidence type="ECO:0000256" key="7">
    <source>
        <dbReference type="ARBA" id="ARBA00022840"/>
    </source>
</evidence>
<evidence type="ECO:0000256" key="2">
    <source>
        <dbReference type="ARBA" id="ARBA00022527"/>
    </source>
</evidence>
<evidence type="ECO:0000256" key="5">
    <source>
        <dbReference type="ARBA" id="ARBA00022741"/>
    </source>
</evidence>
<evidence type="ECO:0000313" key="11">
    <source>
        <dbReference type="EMBL" id="VFU27737.1"/>
    </source>
</evidence>
<accession>A0A6N2KI48</accession>
<dbReference type="AlphaFoldDB" id="A0A6N2KI48"/>
<dbReference type="InterPro" id="IPR011009">
    <property type="entry name" value="Kinase-like_dom_sf"/>
</dbReference>
<keyword evidence="5" id="KW-0547">Nucleotide-binding</keyword>
<evidence type="ECO:0000256" key="1">
    <source>
        <dbReference type="ARBA" id="ARBA00012513"/>
    </source>
</evidence>
<dbReference type="InterPro" id="IPR000719">
    <property type="entry name" value="Prot_kinase_dom"/>
</dbReference>
<evidence type="ECO:0000259" key="10">
    <source>
        <dbReference type="PROSITE" id="PS50011"/>
    </source>
</evidence>
<keyword evidence="6" id="KW-0418">Kinase</keyword>
<dbReference type="FunFam" id="1.10.510.10:FF:001023">
    <property type="entry name" value="Os07g0541700 protein"/>
    <property type="match status" value="1"/>
</dbReference>
<dbReference type="EMBL" id="CAADRP010000391">
    <property type="protein sequence ID" value="VFU27737.1"/>
    <property type="molecule type" value="Genomic_DNA"/>
</dbReference>
<evidence type="ECO:0000256" key="3">
    <source>
        <dbReference type="ARBA" id="ARBA00022679"/>
    </source>
</evidence>
<dbReference type="PROSITE" id="PS50011">
    <property type="entry name" value="PROTEIN_KINASE_DOM"/>
    <property type="match status" value="1"/>
</dbReference>
<evidence type="ECO:0000256" key="4">
    <source>
        <dbReference type="ARBA" id="ARBA00022729"/>
    </source>
</evidence>
<dbReference type="Gene3D" id="3.30.200.20">
    <property type="entry name" value="Phosphorylase Kinase, domain 1"/>
    <property type="match status" value="1"/>
</dbReference>
<dbReference type="GO" id="GO:0005524">
    <property type="term" value="F:ATP binding"/>
    <property type="evidence" value="ECO:0007669"/>
    <property type="project" value="UniProtKB-KW"/>
</dbReference>
<sequence length="136" mass="15967">MISRNTWKRRLWFSVQRNRTAIAVKRLDNLSQGKREFLAEVETIGSVHHFNLVRLIGFCAEKSCRLLVYEYMSNGSLDSWIFKKSQTSSLDWKTRKKIIIDIAKGLAYLHEECRQTIIHLDIKPQNILLDQVQCKS</sequence>
<evidence type="ECO:0000256" key="9">
    <source>
        <dbReference type="ARBA" id="ARBA00048679"/>
    </source>
</evidence>
<feature type="domain" description="Protein kinase" evidence="10">
    <location>
        <begin position="1"/>
        <end position="136"/>
    </location>
</feature>
<dbReference type="PANTHER" id="PTHR47976">
    <property type="entry name" value="G-TYPE LECTIN S-RECEPTOR-LIKE SERINE/THREONINE-PROTEIN KINASE SD2-5"/>
    <property type="match status" value="1"/>
</dbReference>
<organism evidence="11">
    <name type="scientific">Salix viminalis</name>
    <name type="common">Common osier</name>
    <name type="synonym">Basket willow</name>
    <dbReference type="NCBI Taxonomy" id="40686"/>
    <lineage>
        <taxon>Eukaryota</taxon>
        <taxon>Viridiplantae</taxon>
        <taxon>Streptophyta</taxon>
        <taxon>Embryophyta</taxon>
        <taxon>Tracheophyta</taxon>
        <taxon>Spermatophyta</taxon>
        <taxon>Magnoliopsida</taxon>
        <taxon>eudicotyledons</taxon>
        <taxon>Gunneridae</taxon>
        <taxon>Pentapetalae</taxon>
        <taxon>rosids</taxon>
        <taxon>fabids</taxon>
        <taxon>Malpighiales</taxon>
        <taxon>Salicaceae</taxon>
        <taxon>Saliceae</taxon>
        <taxon>Salix</taxon>
    </lineage>
</organism>
<dbReference type="PROSITE" id="PS00108">
    <property type="entry name" value="PROTEIN_KINASE_ST"/>
    <property type="match status" value="1"/>
</dbReference>
<keyword evidence="7" id="KW-0067">ATP-binding</keyword>
<reference evidence="11" key="1">
    <citation type="submission" date="2019-03" db="EMBL/GenBank/DDBJ databases">
        <authorList>
            <person name="Mank J."/>
            <person name="Almeida P."/>
        </authorList>
    </citation>
    <scope>NUCLEOTIDE SEQUENCE</scope>
    <source>
        <strain evidence="11">78183</strain>
    </source>
</reference>
<dbReference type="InterPro" id="IPR051343">
    <property type="entry name" value="G-type_lectin_kinases/EP1-like"/>
</dbReference>
<gene>
    <name evidence="11" type="ORF">SVIM_LOCUS86077</name>
</gene>
<dbReference type="EC" id="2.7.11.1" evidence="1"/>
<proteinExistence type="predicted"/>
<dbReference type="Pfam" id="PF00069">
    <property type="entry name" value="Pkinase"/>
    <property type="match status" value="1"/>
</dbReference>
<protein>
    <recommendedName>
        <fullName evidence="1">non-specific serine/threonine protein kinase</fullName>
        <ecNumber evidence="1">2.7.11.1</ecNumber>
    </recommendedName>
</protein>
<dbReference type="PANTHER" id="PTHR47976:SF66">
    <property type="entry name" value="G-TYPE LECTIN S-RECEPTOR-LIKE SERINE_THREONINE-PROTEIN KINASE SD2-5"/>
    <property type="match status" value="1"/>
</dbReference>